<dbReference type="AlphaFoldDB" id="A0A841PG02"/>
<dbReference type="Proteomes" id="UP000556329">
    <property type="component" value="Unassembled WGS sequence"/>
</dbReference>
<organism evidence="1 2">
    <name type="scientific">Mesorhizobium sangaii</name>
    <dbReference type="NCBI Taxonomy" id="505389"/>
    <lineage>
        <taxon>Bacteria</taxon>
        <taxon>Pseudomonadati</taxon>
        <taxon>Pseudomonadota</taxon>
        <taxon>Alphaproteobacteria</taxon>
        <taxon>Hyphomicrobiales</taxon>
        <taxon>Phyllobacteriaceae</taxon>
        <taxon>Mesorhizobium</taxon>
    </lineage>
</organism>
<name>A0A841PG02_9HYPH</name>
<keyword evidence="2" id="KW-1185">Reference proteome</keyword>
<dbReference type="EMBL" id="JACHEF010000014">
    <property type="protein sequence ID" value="MBB6414117.1"/>
    <property type="molecule type" value="Genomic_DNA"/>
</dbReference>
<protein>
    <submittedName>
        <fullName evidence="1">Transposase</fullName>
    </submittedName>
</protein>
<reference evidence="1 2" key="1">
    <citation type="submission" date="2020-08" db="EMBL/GenBank/DDBJ databases">
        <title>Genomic Encyclopedia of Type Strains, Phase IV (KMG-IV): sequencing the most valuable type-strain genomes for metagenomic binning, comparative biology and taxonomic classification.</title>
        <authorList>
            <person name="Goeker M."/>
        </authorList>
    </citation>
    <scope>NUCLEOTIDE SEQUENCE [LARGE SCALE GENOMIC DNA]</scope>
    <source>
        <strain evidence="1 2">DSM 100039</strain>
    </source>
</reference>
<dbReference type="Gene3D" id="1.20.5.420">
    <property type="entry name" value="Immunoglobulin FC, subunit C"/>
    <property type="match status" value="1"/>
</dbReference>
<accession>A0A841PG02</accession>
<gene>
    <name evidence="1" type="ORF">HNQ71_006826</name>
</gene>
<dbReference type="InterPro" id="IPR012671">
    <property type="entry name" value="T3SS_PscE/YscE"/>
</dbReference>
<evidence type="ECO:0000313" key="1">
    <source>
        <dbReference type="EMBL" id="MBB6414117.1"/>
    </source>
</evidence>
<evidence type="ECO:0000313" key="2">
    <source>
        <dbReference type="Proteomes" id="UP000556329"/>
    </source>
</evidence>
<comment type="caution">
    <text evidence="1">The sequence shown here is derived from an EMBL/GenBank/DDBJ whole genome shotgun (WGS) entry which is preliminary data.</text>
</comment>
<sequence>MSEAIAMFDFQRQLQRDFDGAKRSALEKEFDTCRQLLKREMDAGVSKQEFEVLAAIVDAIGAATEVINTI</sequence>
<dbReference type="RefSeq" id="WP_184878838.1">
    <property type="nucleotide sequence ID" value="NZ_JACHEF010000014.1"/>
</dbReference>
<dbReference type="Pfam" id="PF08988">
    <property type="entry name" value="T3SS_needle_E"/>
    <property type="match status" value="1"/>
</dbReference>
<proteinExistence type="predicted"/>